<dbReference type="PANTHER" id="PTHR43133:SF50">
    <property type="entry name" value="ECF RNA POLYMERASE SIGMA FACTOR SIGM"/>
    <property type="match status" value="1"/>
</dbReference>
<dbReference type="Gene3D" id="1.10.1740.10">
    <property type="match status" value="1"/>
</dbReference>
<dbReference type="PANTHER" id="PTHR43133">
    <property type="entry name" value="RNA POLYMERASE ECF-TYPE SIGMA FACTO"/>
    <property type="match status" value="1"/>
</dbReference>
<dbReference type="Pfam" id="PF08281">
    <property type="entry name" value="Sigma70_r4_2"/>
    <property type="match status" value="1"/>
</dbReference>
<dbReference type="SUPFAM" id="SSF88659">
    <property type="entry name" value="Sigma3 and sigma4 domains of RNA polymerase sigma factors"/>
    <property type="match status" value="1"/>
</dbReference>
<sequence length="156" mass="17574">MTFEEFVGARLAALVRYAAVLVGDRDLAQDVVQEALVRAHSRWARIEEPEAFVRRVIVREYLSWRRRLLRRRVLGSRLPAAGVVADHADSSVERADLLRRLAALPARQRAVVVLRYYEGLPTAEIAALLGCSEGAVRTFHSRAMSALRQADLETIR</sequence>
<keyword evidence="3" id="KW-0731">Sigma factor</keyword>
<dbReference type="NCBIfam" id="TIGR02983">
    <property type="entry name" value="SigE-fam_strep"/>
    <property type="match status" value="1"/>
</dbReference>
<evidence type="ECO:0000256" key="4">
    <source>
        <dbReference type="ARBA" id="ARBA00023125"/>
    </source>
</evidence>
<dbReference type="EMBL" id="BOPH01000072">
    <property type="protein sequence ID" value="GIJ70016.1"/>
    <property type="molecule type" value="Genomic_DNA"/>
</dbReference>
<evidence type="ECO:0000256" key="5">
    <source>
        <dbReference type="ARBA" id="ARBA00023163"/>
    </source>
</evidence>
<protein>
    <submittedName>
        <fullName evidence="8">RNA polymerase sigma24 factor</fullName>
    </submittedName>
</protein>
<dbReference type="AlphaFoldDB" id="A0A8J4ECT1"/>
<keyword evidence="9" id="KW-1185">Reference proteome</keyword>
<evidence type="ECO:0000313" key="8">
    <source>
        <dbReference type="EMBL" id="GIJ70016.1"/>
    </source>
</evidence>
<dbReference type="NCBIfam" id="TIGR02937">
    <property type="entry name" value="sigma70-ECF"/>
    <property type="match status" value="1"/>
</dbReference>
<keyword evidence="4" id="KW-0238">DNA-binding</keyword>
<organism evidence="8 9">
    <name type="scientific">Virgisporangium ochraceum</name>
    <dbReference type="NCBI Taxonomy" id="65505"/>
    <lineage>
        <taxon>Bacteria</taxon>
        <taxon>Bacillati</taxon>
        <taxon>Actinomycetota</taxon>
        <taxon>Actinomycetes</taxon>
        <taxon>Micromonosporales</taxon>
        <taxon>Micromonosporaceae</taxon>
        <taxon>Virgisporangium</taxon>
    </lineage>
</organism>
<evidence type="ECO:0000256" key="1">
    <source>
        <dbReference type="ARBA" id="ARBA00010641"/>
    </source>
</evidence>
<dbReference type="GO" id="GO:0016987">
    <property type="term" value="F:sigma factor activity"/>
    <property type="evidence" value="ECO:0007669"/>
    <property type="project" value="UniProtKB-KW"/>
</dbReference>
<dbReference type="GO" id="GO:0003677">
    <property type="term" value="F:DNA binding"/>
    <property type="evidence" value="ECO:0007669"/>
    <property type="project" value="UniProtKB-KW"/>
</dbReference>
<dbReference type="InterPro" id="IPR013249">
    <property type="entry name" value="RNA_pol_sigma70_r4_t2"/>
</dbReference>
<dbReference type="Proteomes" id="UP000635606">
    <property type="component" value="Unassembled WGS sequence"/>
</dbReference>
<dbReference type="InterPro" id="IPR013324">
    <property type="entry name" value="RNA_pol_sigma_r3/r4-like"/>
</dbReference>
<accession>A0A8J4ECT1</accession>
<comment type="caution">
    <text evidence="8">The sequence shown here is derived from an EMBL/GenBank/DDBJ whole genome shotgun (WGS) entry which is preliminary data.</text>
</comment>
<dbReference type="InterPro" id="IPR013325">
    <property type="entry name" value="RNA_pol_sigma_r2"/>
</dbReference>
<dbReference type="InterPro" id="IPR007627">
    <property type="entry name" value="RNA_pol_sigma70_r2"/>
</dbReference>
<keyword evidence="2" id="KW-0805">Transcription regulation</keyword>
<name>A0A8J4ECT1_9ACTN</name>
<evidence type="ECO:0000259" key="6">
    <source>
        <dbReference type="Pfam" id="PF04542"/>
    </source>
</evidence>
<keyword evidence="5" id="KW-0804">Transcription</keyword>
<gene>
    <name evidence="8" type="ORF">Voc01_049330</name>
</gene>
<feature type="domain" description="RNA polymerase sigma-70 region 2" evidence="6">
    <location>
        <begin position="11"/>
        <end position="68"/>
    </location>
</feature>
<dbReference type="RefSeq" id="WP_203929924.1">
    <property type="nucleotide sequence ID" value="NZ_BOPH01000072.1"/>
</dbReference>
<evidence type="ECO:0000256" key="2">
    <source>
        <dbReference type="ARBA" id="ARBA00023015"/>
    </source>
</evidence>
<evidence type="ECO:0000259" key="7">
    <source>
        <dbReference type="Pfam" id="PF08281"/>
    </source>
</evidence>
<dbReference type="InterPro" id="IPR036388">
    <property type="entry name" value="WH-like_DNA-bd_sf"/>
</dbReference>
<dbReference type="SUPFAM" id="SSF88946">
    <property type="entry name" value="Sigma2 domain of RNA polymerase sigma factors"/>
    <property type="match status" value="1"/>
</dbReference>
<dbReference type="Gene3D" id="1.10.10.10">
    <property type="entry name" value="Winged helix-like DNA-binding domain superfamily/Winged helix DNA-binding domain"/>
    <property type="match status" value="1"/>
</dbReference>
<dbReference type="InterPro" id="IPR039425">
    <property type="entry name" value="RNA_pol_sigma-70-like"/>
</dbReference>
<dbReference type="CDD" id="cd06171">
    <property type="entry name" value="Sigma70_r4"/>
    <property type="match status" value="1"/>
</dbReference>
<proteinExistence type="inferred from homology"/>
<dbReference type="InterPro" id="IPR014284">
    <property type="entry name" value="RNA_pol_sigma-70_dom"/>
</dbReference>
<evidence type="ECO:0000256" key="3">
    <source>
        <dbReference type="ARBA" id="ARBA00023082"/>
    </source>
</evidence>
<feature type="domain" description="RNA polymerase sigma factor 70 region 4 type 2" evidence="7">
    <location>
        <begin position="96"/>
        <end position="147"/>
    </location>
</feature>
<dbReference type="Pfam" id="PF04542">
    <property type="entry name" value="Sigma70_r2"/>
    <property type="match status" value="1"/>
</dbReference>
<evidence type="ECO:0000313" key="9">
    <source>
        <dbReference type="Proteomes" id="UP000635606"/>
    </source>
</evidence>
<dbReference type="GO" id="GO:0006352">
    <property type="term" value="P:DNA-templated transcription initiation"/>
    <property type="evidence" value="ECO:0007669"/>
    <property type="project" value="InterPro"/>
</dbReference>
<reference evidence="8" key="1">
    <citation type="submission" date="2021-01" db="EMBL/GenBank/DDBJ databases">
        <title>Whole genome shotgun sequence of Virgisporangium ochraceum NBRC 16418.</title>
        <authorList>
            <person name="Komaki H."/>
            <person name="Tamura T."/>
        </authorList>
    </citation>
    <scope>NUCLEOTIDE SEQUENCE</scope>
    <source>
        <strain evidence="8">NBRC 16418</strain>
    </source>
</reference>
<dbReference type="InterPro" id="IPR014325">
    <property type="entry name" value="RNA_pol_sigma-E_actinobac"/>
</dbReference>
<comment type="similarity">
    <text evidence="1">Belongs to the sigma-70 factor family. ECF subfamily.</text>
</comment>